<dbReference type="OrthoDB" id="9809154at2"/>
<dbReference type="GeneID" id="97986906"/>
<reference evidence="2 5" key="1">
    <citation type="submission" date="2018-08" db="EMBL/GenBank/DDBJ databases">
        <title>A genome reference for cultivated species of the human gut microbiota.</title>
        <authorList>
            <person name="Zou Y."/>
            <person name="Xue W."/>
            <person name="Luo G."/>
        </authorList>
    </citation>
    <scope>NUCLEOTIDE SEQUENCE [LARGE SCALE GENOMIC DNA]</scope>
    <source>
        <strain evidence="3 5">AF26-4BH</strain>
        <strain evidence="2">TF05-5AC</strain>
    </source>
</reference>
<proteinExistence type="predicted"/>
<organism evidence="2 4">
    <name type="scientific">Eisenbergiella massiliensis</name>
    <dbReference type="NCBI Taxonomy" id="1720294"/>
    <lineage>
        <taxon>Bacteria</taxon>
        <taxon>Bacillati</taxon>
        <taxon>Bacillota</taxon>
        <taxon>Clostridia</taxon>
        <taxon>Lachnospirales</taxon>
        <taxon>Lachnospiraceae</taxon>
        <taxon>Eisenbergiella</taxon>
    </lineage>
</organism>
<dbReference type="GO" id="GO:0022857">
    <property type="term" value="F:transmembrane transporter activity"/>
    <property type="evidence" value="ECO:0007669"/>
    <property type="project" value="InterPro"/>
</dbReference>
<evidence type="ECO:0000313" key="3">
    <source>
        <dbReference type="EMBL" id="RGE65375.1"/>
    </source>
</evidence>
<comment type="caution">
    <text evidence="2">The sequence shown here is derived from an EMBL/GenBank/DDBJ whole genome shotgun (WGS) entry which is preliminary data.</text>
</comment>
<evidence type="ECO:0000313" key="4">
    <source>
        <dbReference type="Proteomes" id="UP000260812"/>
    </source>
</evidence>
<dbReference type="Proteomes" id="UP000260812">
    <property type="component" value="Unassembled WGS sequence"/>
</dbReference>
<feature type="transmembrane region" description="Helical" evidence="1">
    <location>
        <begin position="108"/>
        <end position="133"/>
    </location>
</feature>
<dbReference type="InterPro" id="IPR024529">
    <property type="entry name" value="ECF_trnsprt_substrate-spec"/>
</dbReference>
<accession>A0A3E3I832</accession>
<dbReference type="AlphaFoldDB" id="A0A3E3I832"/>
<sequence>MEQKNRIFRITRTAVLIALLVVLQAALMPLNNSLITGSIVNLLLIISVMTCGLSSGLCVAAVSPVIARLFGIGPLWSLIPFIAAGNAALVVLWHFIGNRSIGGKKYKARLAALFTAAFAKFLVLYVGIVRIAIPVFLGLPEKQAAVISNMFSIPQLITALTGGTFAFFLIPRLKKAIGGEKG</sequence>
<gene>
    <name evidence="3" type="ORF">DWY69_26285</name>
    <name evidence="2" type="ORF">DXC51_08445</name>
</gene>
<feature type="transmembrane region" description="Helical" evidence="1">
    <location>
        <begin position="6"/>
        <end position="27"/>
    </location>
</feature>
<keyword evidence="1" id="KW-0812">Transmembrane</keyword>
<protein>
    <submittedName>
        <fullName evidence="2">ECF transporter S component</fullName>
    </submittedName>
</protein>
<name>A0A3E3I832_9FIRM</name>
<dbReference type="Gene3D" id="1.10.1760.20">
    <property type="match status" value="1"/>
</dbReference>
<feature type="transmembrane region" description="Helical" evidence="1">
    <location>
        <begin position="153"/>
        <end position="171"/>
    </location>
</feature>
<dbReference type="RefSeq" id="WP_025489372.1">
    <property type="nucleotide sequence ID" value="NZ_JBKVAZ010000010.1"/>
</dbReference>
<feature type="transmembrane region" description="Helical" evidence="1">
    <location>
        <begin position="39"/>
        <end position="63"/>
    </location>
</feature>
<evidence type="ECO:0000313" key="2">
    <source>
        <dbReference type="EMBL" id="RGE62607.1"/>
    </source>
</evidence>
<dbReference type="EMBL" id="QVLV01000004">
    <property type="protein sequence ID" value="RGE62607.1"/>
    <property type="molecule type" value="Genomic_DNA"/>
</dbReference>
<evidence type="ECO:0000313" key="5">
    <source>
        <dbReference type="Proteomes" id="UP000261166"/>
    </source>
</evidence>
<feature type="transmembrane region" description="Helical" evidence="1">
    <location>
        <begin position="75"/>
        <end position="96"/>
    </location>
</feature>
<keyword evidence="1" id="KW-0472">Membrane</keyword>
<dbReference type="EMBL" id="QVLU01000036">
    <property type="protein sequence ID" value="RGE65375.1"/>
    <property type="molecule type" value="Genomic_DNA"/>
</dbReference>
<evidence type="ECO:0000256" key="1">
    <source>
        <dbReference type="SAM" id="Phobius"/>
    </source>
</evidence>
<dbReference type="Pfam" id="PF12822">
    <property type="entry name" value="ECF_trnsprt"/>
    <property type="match status" value="1"/>
</dbReference>
<keyword evidence="4" id="KW-1185">Reference proteome</keyword>
<dbReference type="Proteomes" id="UP000261166">
    <property type="component" value="Unassembled WGS sequence"/>
</dbReference>
<keyword evidence="1" id="KW-1133">Transmembrane helix</keyword>